<evidence type="ECO:0000313" key="4">
    <source>
        <dbReference type="Proteomes" id="UP000183120"/>
    </source>
</evidence>
<comment type="caution">
    <text evidence="3">The sequence shown here is derived from an EMBL/GenBank/DDBJ whole genome shotgun (WGS) entry which is preliminary data.</text>
</comment>
<sequence length="310" mass="34520">MGIIGWIKRNKLASLLLLIIGFYLFKNFLNGFYGISRLGFSSPSYNYAQESMGISAPANMKMAFPGIGGGGSYYPNSPAPPTTDVTNRMVVQNSYLSLVVKKVADTLQSIKTYTTSIGGYMVNSDITNPEDNSSGNITLRIPSEKLEDALSKFRSLSVKVASERLNGTDVTDQYVDNEARLTVLNANMTRFKEIMSQANELSDILNIQQQIFSLQDQIDRIKGSNKYMEQTAKMSLVTVYLSTDEYTLPYAPSEPWRPDVIFKTAVRSLIGNLRGIASTAIWLVVYSVIWVPVLILVLYIRGRKKRSGLQ</sequence>
<dbReference type="EMBL" id="MNUY01000032">
    <property type="protein sequence ID" value="OIO14500.1"/>
    <property type="molecule type" value="Genomic_DNA"/>
</dbReference>
<evidence type="ECO:0000256" key="1">
    <source>
        <dbReference type="SAM" id="Phobius"/>
    </source>
</evidence>
<evidence type="ECO:0000259" key="2">
    <source>
        <dbReference type="Pfam" id="PF14257"/>
    </source>
</evidence>
<dbReference type="STRING" id="1805209.AUJ73_02070"/>
<keyword evidence="1" id="KW-0472">Membrane</keyword>
<evidence type="ECO:0000313" key="3">
    <source>
        <dbReference type="EMBL" id="OIO14500.1"/>
    </source>
</evidence>
<organism evidence="3 4">
    <name type="scientific">Candidatus Gottesmanbacteria bacterium CG1_02_37_22</name>
    <dbReference type="NCBI Taxonomy" id="1805209"/>
    <lineage>
        <taxon>Bacteria</taxon>
        <taxon>Candidatus Gottesmaniibacteriota</taxon>
    </lineage>
</organism>
<feature type="transmembrane region" description="Helical" evidence="1">
    <location>
        <begin position="280"/>
        <end position="300"/>
    </location>
</feature>
<feature type="domain" description="DUF4349" evidence="2">
    <location>
        <begin position="88"/>
        <end position="300"/>
    </location>
</feature>
<proteinExistence type="predicted"/>
<gene>
    <name evidence="3" type="ORF">AUJ73_02070</name>
</gene>
<dbReference type="Pfam" id="PF14257">
    <property type="entry name" value="DUF4349"/>
    <property type="match status" value="1"/>
</dbReference>
<dbReference type="AlphaFoldDB" id="A0A1J4TQM9"/>
<accession>A0A1J4TQM9</accession>
<feature type="transmembrane region" description="Helical" evidence="1">
    <location>
        <begin position="12"/>
        <end position="33"/>
    </location>
</feature>
<dbReference type="Proteomes" id="UP000183120">
    <property type="component" value="Unassembled WGS sequence"/>
</dbReference>
<protein>
    <recommendedName>
        <fullName evidence="2">DUF4349 domain-containing protein</fullName>
    </recommendedName>
</protein>
<dbReference type="InterPro" id="IPR025645">
    <property type="entry name" value="DUF4349"/>
</dbReference>
<name>A0A1J4TQM9_9BACT</name>
<reference evidence="3 4" key="1">
    <citation type="journal article" date="2016" name="Environ. Microbiol.">
        <title>Genomic resolution of a cold subsurface aquifer community provides metabolic insights for novel microbes adapted to high CO concentrations.</title>
        <authorList>
            <person name="Probst A.J."/>
            <person name="Castelle C.J."/>
            <person name="Singh A."/>
            <person name="Brown C.T."/>
            <person name="Anantharaman K."/>
            <person name="Sharon I."/>
            <person name="Hug L.A."/>
            <person name="Burstein D."/>
            <person name="Emerson J.B."/>
            <person name="Thomas B.C."/>
            <person name="Banfield J.F."/>
        </authorList>
    </citation>
    <scope>NUCLEOTIDE SEQUENCE [LARGE SCALE GENOMIC DNA]</scope>
    <source>
        <strain evidence="3">CG1_02_37_22</strain>
    </source>
</reference>
<keyword evidence="1" id="KW-0812">Transmembrane</keyword>
<keyword evidence="1" id="KW-1133">Transmembrane helix</keyword>